<name>A0A8T9MUR2_9NEIS</name>
<evidence type="ECO:0000313" key="1">
    <source>
        <dbReference type="EMBL" id="UOP04595.1"/>
    </source>
</evidence>
<reference evidence="1" key="1">
    <citation type="submission" date="2021-12" db="EMBL/GenBank/DDBJ databases">
        <authorList>
            <person name="Veyrier F.J."/>
        </authorList>
    </citation>
    <scope>NUCLEOTIDE SEQUENCE</scope>
    <source>
        <strain evidence="1">17694</strain>
    </source>
</reference>
<dbReference type="AlphaFoldDB" id="A0A8T9MUR2"/>
<proteinExistence type="predicted"/>
<organism evidence="1 2">
    <name type="scientific">Conchiformibius kuhniae</name>
    <dbReference type="NCBI Taxonomy" id="211502"/>
    <lineage>
        <taxon>Bacteria</taxon>
        <taxon>Pseudomonadati</taxon>
        <taxon>Pseudomonadota</taxon>
        <taxon>Betaproteobacteria</taxon>
        <taxon>Neisseriales</taxon>
        <taxon>Neisseriaceae</taxon>
        <taxon>Conchiformibius</taxon>
    </lineage>
</organism>
<gene>
    <name evidence="1" type="ORF">LVJ77_10190</name>
</gene>
<keyword evidence="2" id="KW-1185">Reference proteome</keyword>
<dbReference type="Proteomes" id="UP000831534">
    <property type="component" value="Chromosome"/>
</dbReference>
<evidence type="ECO:0000313" key="2">
    <source>
        <dbReference type="Proteomes" id="UP000831534"/>
    </source>
</evidence>
<sequence>MARYRYTFRLHRAWRPPVPAGSCLRGVFGHALLELACTCPPNRAVHAPDCPYRSLFEAPADARLNKSQQQTPPQPYVLFAPVRKEICPADGLFFLKSACSDRRVCCCRW</sequence>
<reference evidence="1" key="2">
    <citation type="journal article" date="2022" name="Res Sq">
        <title>Evolution of multicellular longitudinally dividing oral cavity symbionts (Neisseriaceae).</title>
        <authorList>
            <person name="Nyongesa S."/>
            <person name="Weber P."/>
            <person name="Bernet E."/>
            <person name="Pullido F."/>
            <person name="Nieckarz M."/>
            <person name="Delaby M."/>
            <person name="Nieves C."/>
            <person name="Viehboeck T."/>
            <person name="Krause N."/>
            <person name="Rivera-Millot A."/>
            <person name="Nakamura A."/>
            <person name="Vischer N."/>
            <person name="VanNieuwenhze M."/>
            <person name="Brun Y."/>
            <person name="Cava F."/>
            <person name="Bulgheresi S."/>
            <person name="Veyrier F."/>
        </authorList>
    </citation>
    <scope>NUCLEOTIDE SEQUENCE</scope>
    <source>
        <strain evidence="1">17694</strain>
    </source>
</reference>
<dbReference type="EMBL" id="CP091521">
    <property type="protein sequence ID" value="UOP04595.1"/>
    <property type="molecule type" value="Genomic_DNA"/>
</dbReference>
<protein>
    <submittedName>
        <fullName evidence="1">Uncharacterized protein</fullName>
    </submittedName>
</protein>
<accession>A0A8T9MUR2</accession>